<feature type="binding site" evidence="7">
    <location>
        <position position="106"/>
    </location>
    <ligand>
        <name>Mg(2+)</name>
        <dbReference type="ChEBI" id="CHEBI:18420"/>
        <label>1</label>
        <note>catalytic</note>
    </ligand>
</feature>
<comment type="similarity">
    <text evidence="3 8">Belongs to the inositol monophosphatase superfamily.</text>
</comment>
<dbReference type="EC" id="3.1.3.25" evidence="8"/>
<evidence type="ECO:0000256" key="1">
    <source>
        <dbReference type="ARBA" id="ARBA00001033"/>
    </source>
</evidence>
<evidence type="ECO:0000313" key="9">
    <source>
        <dbReference type="EMBL" id="OAH27365.1"/>
    </source>
</evidence>
<protein>
    <recommendedName>
        <fullName evidence="8">Inositol-1-monophosphatase</fullName>
        <ecNumber evidence="8">3.1.3.25</ecNumber>
    </recommendedName>
</protein>
<evidence type="ECO:0000313" key="10">
    <source>
        <dbReference type="Proteomes" id="UP000076947"/>
    </source>
</evidence>
<dbReference type="PRINTS" id="PR00377">
    <property type="entry name" value="IMPHPHTASES"/>
</dbReference>
<dbReference type="GO" id="GO:0007165">
    <property type="term" value="P:signal transduction"/>
    <property type="evidence" value="ECO:0007669"/>
    <property type="project" value="TreeGrafter"/>
</dbReference>
<dbReference type="EMBL" id="LSTQ01000022">
    <property type="protein sequence ID" value="OAH27365.1"/>
    <property type="molecule type" value="Genomic_DNA"/>
</dbReference>
<feature type="binding site" evidence="7">
    <location>
        <position position="90"/>
    </location>
    <ligand>
        <name>Mg(2+)</name>
        <dbReference type="ChEBI" id="CHEBI:18420"/>
        <label>2</label>
    </ligand>
</feature>
<comment type="catalytic activity">
    <reaction evidence="1 8">
        <text>a myo-inositol phosphate + H2O = myo-inositol + phosphate</text>
        <dbReference type="Rhea" id="RHEA:24056"/>
        <dbReference type="ChEBI" id="CHEBI:15377"/>
        <dbReference type="ChEBI" id="CHEBI:17268"/>
        <dbReference type="ChEBI" id="CHEBI:43474"/>
        <dbReference type="ChEBI" id="CHEBI:84139"/>
        <dbReference type="EC" id="3.1.3.25"/>
    </reaction>
</comment>
<evidence type="ECO:0000256" key="3">
    <source>
        <dbReference type="ARBA" id="ARBA00009759"/>
    </source>
</evidence>
<dbReference type="GO" id="GO:0008934">
    <property type="term" value="F:inositol monophosphate 1-phosphatase activity"/>
    <property type="evidence" value="ECO:0007669"/>
    <property type="project" value="InterPro"/>
</dbReference>
<keyword evidence="6 7" id="KW-0460">Magnesium</keyword>
<dbReference type="CDD" id="cd01639">
    <property type="entry name" value="IMPase"/>
    <property type="match status" value="1"/>
</dbReference>
<dbReference type="GO" id="GO:0046854">
    <property type="term" value="P:phosphatidylinositol phosphate biosynthetic process"/>
    <property type="evidence" value="ECO:0007669"/>
    <property type="project" value="InterPro"/>
</dbReference>
<name>A0A177IH27_9CORY</name>
<evidence type="ECO:0000256" key="8">
    <source>
        <dbReference type="RuleBase" id="RU364068"/>
    </source>
</evidence>
<keyword evidence="5 8" id="KW-0378">Hydrolase</keyword>
<comment type="caution">
    <text evidence="9">The sequence shown here is derived from an EMBL/GenBank/DDBJ whole genome shotgun (WGS) entry which is preliminary data.</text>
</comment>
<dbReference type="SUPFAM" id="SSF56655">
    <property type="entry name" value="Carbohydrate phosphatase"/>
    <property type="match status" value="1"/>
</dbReference>
<dbReference type="InterPro" id="IPR000760">
    <property type="entry name" value="Inositol_monophosphatase-like"/>
</dbReference>
<accession>A0A177IH27</accession>
<feature type="binding site" evidence="7">
    <location>
        <position position="109"/>
    </location>
    <ligand>
        <name>Mg(2+)</name>
        <dbReference type="ChEBI" id="CHEBI:18420"/>
        <label>1</label>
        <note>catalytic</note>
    </ligand>
</feature>
<dbReference type="PROSITE" id="PS00630">
    <property type="entry name" value="IMP_2"/>
    <property type="match status" value="1"/>
</dbReference>
<organism evidence="9 10">
    <name type="scientific">Corynebacterium stationis</name>
    <dbReference type="NCBI Taxonomy" id="1705"/>
    <lineage>
        <taxon>Bacteria</taxon>
        <taxon>Bacillati</taxon>
        <taxon>Actinomycetota</taxon>
        <taxon>Actinomycetes</taxon>
        <taxon>Mycobacteriales</taxon>
        <taxon>Corynebacteriaceae</taxon>
        <taxon>Corynebacterium</taxon>
    </lineage>
</organism>
<evidence type="ECO:0000256" key="4">
    <source>
        <dbReference type="ARBA" id="ARBA00022723"/>
    </source>
</evidence>
<dbReference type="PROSITE" id="PS00629">
    <property type="entry name" value="IMP_1"/>
    <property type="match status" value="1"/>
</dbReference>
<dbReference type="InterPro" id="IPR020550">
    <property type="entry name" value="Inositol_monophosphatase_CS"/>
</dbReference>
<dbReference type="Pfam" id="PF00459">
    <property type="entry name" value="Inositol_P"/>
    <property type="match status" value="1"/>
</dbReference>
<sequence>MRTILQKCTMVGMTEFDVCKLRDYAADLAQQAASLISTKRSEITATGDIRAHSQTKTSAVDPVTEVDTAAEEFVVGSIRKDRPDDGIIGEEGANVPSRSGVSWIVDPIDGTVNFMYGLGEYAVSLGAMVDGQYVAGAVINVVKGTLYSAAVGHGATVTYRDGTSTQLRCRQETDPRLSLIATGFGYTETRRAGQAKILQELLPQVRDIRRIGSAALDLCRVAEGTVDAYYEHGVKVWDVAAGIVIARESGAQVHVPHSWTSDDRGALVWAASAELAPAFERLLASAGAKEVID</sequence>
<dbReference type="InterPro" id="IPR020583">
    <property type="entry name" value="Inositol_monoP_metal-BS"/>
</dbReference>
<evidence type="ECO:0000256" key="5">
    <source>
        <dbReference type="ARBA" id="ARBA00022801"/>
    </source>
</evidence>
<dbReference type="GO" id="GO:0006020">
    <property type="term" value="P:inositol metabolic process"/>
    <property type="evidence" value="ECO:0007669"/>
    <property type="project" value="TreeGrafter"/>
</dbReference>
<dbReference type="PANTHER" id="PTHR20854:SF4">
    <property type="entry name" value="INOSITOL-1-MONOPHOSPHATASE-RELATED"/>
    <property type="match status" value="1"/>
</dbReference>
<dbReference type="AlphaFoldDB" id="A0A177IH27"/>
<feature type="binding site" evidence="7">
    <location>
        <position position="108"/>
    </location>
    <ligand>
        <name>Mg(2+)</name>
        <dbReference type="ChEBI" id="CHEBI:18420"/>
        <label>1</label>
        <note>catalytic</note>
    </ligand>
</feature>
<dbReference type="InterPro" id="IPR033942">
    <property type="entry name" value="IMPase"/>
</dbReference>
<dbReference type="GO" id="GO:0046872">
    <property type="term" value="F:metal ion binding"/>
    <property type="evidence" value="ECO:0007669"/>
    <property type="project" value="UniProtKB-KW"/>
</dbReference>
<dbReference type="Proteomes" id="UP000076947">
    <property type="component" value="Unassembled WGS sequence"/>
</dbReference>
<reference evidence="10" key="1">
    <citation type="submission" date="2016-02" db="EMBL/GenBank/DDBJ databases">
        <authorList>
            <person name="Kaur G."/>
            <person name="Nair G.R."/>
            <person name="Mayilraj S."/>
        </authorList>
    </citation>
    <scope>NUCLEOTIDE SEQUENCE [LARGE SCALE GENOMIC DNA]</scope>
    <source>
        <strain evidence="10">GA-15</strain>
    </source>
</reference>
<evidence type="ECO:0000256" key="7">
    <source>
        <dbReference type="PIRSR" id="PIRSR600760-2"/>
    </source>
</evidence>
<dbReference type="PANTHER" id="PTHR20854">
    <property type="entry name" value="INOSITOL MONOPHOSPHATASE"/>
    <property type="match status" value="1"/>
</dbReference>
<proteinExistence type="inferred from homology"/>
<evidence type="ECO:0000256" key="2">
    <source>
        <dbReference type="ARBA" id="ARBA00001946"/>
    </source>
</evidence>
<gene>
    <name evidence="9" type="ORF">AYJ05_05855</name>
</gene>
<keyword evidence="10" id="KW-1185">Reference proteome</keyword>
<comment type="cofactor">
    <cofactor evidence="2 7 8">
        <name>Mg(2+)</name>
        <dbReference type="ChEBI" id="CHEBI:18420"/>
    </cofactor>
</comment>
<dbReference type="OrthoDB" id="9772456at2"/>
<evidence type="ECO:0000256" key="6">
    <source>
        <dbReference type="ARBA" id="ARBA00022842"/>
    </source>
</evidence>
<keyword evidence="4 7" id="KW-0479">Metal-binding</keyword>
<dbReference type="Gene3D" id="3.40.190.80">
    <property type="match status" value="1"/>
</dbReference>
<feature type="binding site" evidence="7">
    <location>
        <position position="238"/>
    </location>
    <ligand>
        <name>Mg(2+)</name>
        <dbReference type="ChEBI" id="CHEBI:18420"/>
        <label>1</label>
        <note>catalytic</note>
    </ligand>
</feature>
<dbReference type="Gene3D" id="3.30.540.10">
    <property type="entry name" value="Fructose-1,6-Bisphosphatase, subunit A, domain 1"/>
    <property type="match status" value="1"/>
</dbReference>
<dbReference type="STRING" id="1705.CA21670_05195"/>